<dbReference type="GO" id="GO:0016788">
    <property type="term" value="F:hydrolase activity, acting on ester bonds"/>
    <property type="evidence" value="ECO:0007669"/>
    <property type="project" value="TreeGrafter"/>
</dbReference>
<dbReference type="EMBL" id="MSFO01000007">
    <property type="protein sequence ID" value="PLB45809.1"/>
    <property type="molecule type" value="Genomic_DNA"/>
</dbReference>
<keyword evidence="2" id="KW-0812">Transmembrane</keyword>
<dbReference type="PANTHER" id="PTHR32440">
    <property type="entry name" value="PHOSPHATASE DCR2-RELATED-RELATED"/>
    <property type="match status" value="1"/>
</dbReference>
<comment type="caution">
    <text evidence="4">The sequence shown here is derived from an EMBL/GenBank/DDBJ whole genome shotgun (WGS) entry which is preliminary data.</text>
</comment>
<dbReference type="Pfam" id="PF00149">
    <property type="entry name" value="Metallophos"/>
    <property type="match status" value="1"/>
</dbReference>
<name>A0A2I2FYV3_9EURO</name>
<evidence type="ECO:0000313" key="5">
    <source>
        <dbReference type="Proteomes" id="UP000234275"/>
    </source>
</evidence>
<dbReference type="GeneID" id="36553587"/>
<dbReference type="GO" id="GO:0005737">
    <property type="term" value="C:cytoplasm"/>
    <property type="evidence" value="ECO:0007669"/>
    <property type="project" value="TreeGrafter"/>
</dbReference>
<feature type="domain" description="Calcineurin-like phosphoesterase" evidence="3">
    <location>
        <begin position="35"/>
        <end position="292"/>
    </location>
</feature>
<sequence length="417" mass="46877">MEQIDGKSRLQAALQSESVGSDSPKLRFESDGTFQITVFSDLHLGEAPNGVGPLKDARTADVIRKVLQADHTQLVVLNGDLITGDGTSRENSTDYLDHVVAPIVEADIPWASTYGNHDNQPNLLTDNIYTREKTYRNSLTQRMVQSDSVETGVTNYYLPVYAADGSDTPELVLWFFDSRGGYVYGQWPVKKRPDWVHETVVKWFEETNLHLREQYGKAIPSLAFFHIPVNSTRTFQSTHGVDSSKQPGINGEPVISQGYQYDEYSQEWDLPFMRALLNTEGLLATFSGHDHDNDWCFKWTDTVSDTTLPGNGLNLCYGRHTGYGSYGNLARGGRHIFLKQDTLKDEVITWIRLESGLVTENVTLNATYGQDDYHPHYFLQKRGVIVENAGNGLSSDPSSLLLFFIMAVYFSFAVFRS</sequence>
<protein>
    <submittedName>
        <fullName evidence="4">Metallophosphoesterase</fullName>
    </submittedName>
</protein>
<dbReference type="InterPro" id="IPR029052">
    <property type="entry name" value="Metallo-depent_PP-like"/>
</dbReference>
<dbReference type="AlphaFoldDB" id="A0A2I2FYV3"/>
<evidence type="ECO:0000256" key="1">
    <source>
        <dbReference type="SAM" id="MobiDB-lite"/>
    </source>
</evidence>
<dbReference type="VEuPathDB" id="FungiDB:P170DRAFT_389990"/>
<organism evidence="4 5">
    <name type="scientific">Aspergillus steynii IBT 23096</name>
    <dbReference type="NCBI Taxonomy" id="1392250"/>
    <lineage>
        <taxon>Eukaryota</taxon>
        <taxon>Fungi</taxon>
        <taxon>Dikarya</taxon>
        <taxon>Ascomycota</taxon>
        <taxon>Pezizomycotina</taxon>
        <taxon>Eurotiomycetes</taxon>
        <taxon>Eurotiomycetidae</taxon>
        <taxon>Eurotiales</taxon>
        <taxon>Aspergillaceae</taxon>
        <taxon>Aspergillus</taxon>
        <taxon>Aspergillus subgen. Circumdati</taxon>
    </lineage>
</organism>
<gene>
    <name evidence="4" type="ORF">P170DRAFT_389990</name>
</gene>
<evidence type="ECO:0000313" key="4">
    <source>
        <dbReference type="EMBL" id="PLB45809.1"/>
    </source>
</evidence>
<reference evidence="4 5" key="1">
    <citation type="submission" date="2016-12" db="EMBL/GenBank/DDBJ databases">
        <title>The genomes of Aspergillus section Nigri reveals drivers in fungal speciation.</title>
        <authorList>
            <consortium name="DOE Joint Genome Institute"/>
            <person name="Vesth T.C."/>
            <person name="Nybo J."/>
            <person name="Theobald S."/>
            <person name="Brandl J."/>
            <person name="Frisvad J.C."/>
            <person name="Nielsen K.F."/>
            <person name="Lyhne E.K."/>
            <person name="Kogle M.E."/>
            <person name="Kuo A."/>
            <person name="Riley R."/>
            <person name="Clum A."/>
            <person name="Nolan M."/>
            <person name="Lipzen A."/>
            <person name="Salamov A."/>
            <person name="Henrissat B."/>
            <person name="Wiebenga A."/>
            <person name="De Vries R.P."/>
            <person name="Grigoriev I.V."/>
            <person name="Mortensen U.H."/>
            <person name="Andersen M.R."/>
            <person name="Baker S.E."/>
        </authorList>
    </citation>
    <scope>NUCLEOTIDE SEQUENCE [LARGE SCALE GENOMIC DNA]</scope>
    <source>
        <strain evidence="4 5">IBT 23096</strain>
    </source>
</reference>
<keyword evidence="5" id="KW-1185">Reference proteome</keyword>
<feature type="region of interest" description="Disordered" evidence="1">
    <location>
        <begin position="1"/>
        <end position="26"/>
    </location>
</feature>
<dbReference type="STRING" id="1392250.A0A2I2FYV3"/>
<keyword evidence="2" id="KW-1133">Transmembrane helix</keyword>
<feature type="transmembrane region" description="Helical" evidence="2">
    <location>
        <begin position="398"/>
        <end position="415"/>
    </location>
</feature>
<accession>A0A2I2FYV3</accession>
<dbReference type="Proteomes" id="UP000234275">
    <property type="component" value="Unassembled WGS sequence"/>
</dbReference>
<evidence type="ECO:0000256" key="2">
    <source>
        <dbReference type="SAM" id="Phobius"/>
    </source>
</evidence>
<dbReference type="CDD" id="cd07383">
    <property type="entry name" value="MPP_Dcr2"/>
    <property type="match status" value="1"/>
</dbReference>
<dbReference type="SUPFAM" id="SSF56300">
    <property type="entry name" value="Metallo-dependent phosphatases"/>
    <property type="match status" value="1"/>
</dbReference>
<dbReference type="RefSeq" id="XP_024701111.1">
    <property type="nucleotide sequence ID" value="XM_024845888.1"/>
</dbReference>
<keyword evidence="2" id="KW-0472">Membrane</keyword>
<evidence type="ECO:0000259" key="3">
    <source>
        <dbReference type="Pfam" id="PF00149"/>
    </source>
</evidence>
<dbReference type="Gene3D" id="3.60.21.10">
    <property type="match status" value="1"/>
</dbReference>
<dbReference type="InterPro" id="IPR004843">
    <property type="entry name" value="Calcineurin-like_PHP"/>
</dbReference>
<dbReference type="OrthoDB" id="783096at2759"/>
<proteinExistence type="predicted"/>
<dbReference type="PANTHER" id="PTHR32440:SF11">
    <property type="entry name" value="METALLOPHOSPHOESTERASE DOMAIN-CONTAINING PROTEIN"/>
    <property type="match status" value="1"/>
</dbReference>